<feature type="region of interest" description="Disordered" evidence="1">
    <location>
        <begin position="1"/>
        <end position="39"/>
    </location>
</feature>
<name>A0A3B0T794_9ZZZZ</name>
<evidence type="ECO:0000313" key="2">
    <source>
        <dbReference type="EMBL" id="VAW11943.1"/>
    </source>
</evidence>
<accession>A0A3B0T794</accession>
<organism evidence="2">
    <name type="scientific">hydrothermal vent metagenome</name>
    <dbReference type="NCBI Taxonomy" id="652676"/>
    <lineage>
        <taxon>unclassified sequences</taxon>
        <taxon>metagenomes</taxon>
        <taxon>ecological metagenomes</taxon>
    </lineage>
</organism>
<sequence length="39" mass="4531">MGEVERFKAQDTPVKLLNQKPTTKVQKSEQREKQSLTTK</sequence>
<reference evidence="2" key="1">
    <citation type="submission" date="2018-06" db="EMBL/GenBank/DDBJ databases">
        <authorList>
            <person name="Zhirakovskaya E."/>
        </authorList>
    </citation>
    <scope>NUCLEOTIDE SEQUENCE</scope>
</reference>
<protein>
    <submittedName>
        <fullName evidence="2">Uncharacterized protein</fullName>
    </submittedName>
</protein>
<dbReference type="AlphaFoldDB" id="A0A3B0T794"/>
<dbReference type="EMBL" id="UOEL01000075">
    <property type="protein sequence ID" value="VAW11943.1"/>
    <property type="molecule type" value="Genomic_DNA"/>
</dbReference>
<evidence type="ECO:0000256" key="1">
    <source>
        <dbReference type="SAM" id="MobiDB-lite"/>
    </source>
</evidence>
<feature type="compositionally biased region" description="Basic and acidic residues" evidence="1">
    <location>
        <begin position="26"/>
        <end position="39"/>
    </location>
</feature>
<proteinExistence type="predicted"/>
<gene>
    <name evidence="2" type="ORF">MNBD_BACTEROID03-2266</name>
</gene>